<evidence type="ECO:0000313" key="3">
    <source>
        <dbReference type="Proteomes" id="UP000076580"/>
    </source>
</evidence>
<proteinExistence type="predicted"/>
<dbReference type="Proteomes" id="UP000076580">
    <property type="component" value="Chromosome 03"/>
</dbReference>
<sequence length="76" mass="7833">MPSSPMAAAVAYGTTPGPQHASRPNLAPLPQLADSLAPLAGPVDGRPDRLLPSPSSTRLDGGKARPNDNRPLSNRL</sequence>
<dbReference type="GeneID" id="63719747"/>
<dbReference type="AlphaFoldDB" id="A0A151GDF6"/>
<comment type="caution">
    <text evidence="2">The sequence shown here is derived from an EMBL/GenBank/DDBJ whole genome shotgun (WGS) entry which is preliminary data.</text>
</comment>
<feature type="region of interest" description="Disordered" evidence="1">
    <location>
        <begin position="1"/>
        <end position="76"/>
    </location>
</feature>
<dbReference type="InParanoid" id="A0A151GDF6"/>
<gene>
    <name evidence="2" type="ORF">DCS_07104</name>
</gene>
<accession>A0A151GDF6</accession>
<dbReference type="EMBL" id="LAYC01000003">
    <property type="protein sequence ID" value="KYK55142.1"/>
    <property type="molecule type" value="Genomic_DNA"/>
</dbReference>
<evidence type="ECO:0000256" key="1">
    <source>
        <dbReference type="SAM" id="MobiDB-lite"/>
    </source>
</evidence>
<protein>
    <submittedName>
        <fullName evidence="2">Uncharacterized protein</fullName>
    </submittedName>
</protein>
<evidence type="ECO:0000313" key="2">
    <source>
        <dbReference type="EMBL" id="KYK55142.1"/>
    </source>
</evidence>
<dbReference type="RefSeq" id="XP_040654494.1">
    <property type="nucleotide sequence ID" value="XM_040804390.1"/>
</dbReference>
<keyword evidence="3" id="KW-1185">Reference proteome</keyword>
<reference evidence="2 3" key="1">
    <citation type="journal article" date="2016" name="Sci. Rep.">
        <title>Insights into Adaptations to a Near-Obligate Nematode Endoparasitic Lifestyle from the Finished Genome of Drechmeria coniospora.</title>
        <authorList>
            <person name="Zhang L."/>
            <person name="Zhou Z."/>
            <person name="Guo Q."/>
            <person name="Fokkens L."/>
            <person name="Miskei M."/>
            <person name="Pocsi I."/>
            <person name="Zhang W."/>
            <person name="Chen M."/>
            <person name="Wang L."/>
            <person name="Sun Y."/>
            <person name="Donzelli B.G."/>
            <person name="Gibson D.M."/>
            <person name="Nelson D.R."/>
            <person name="Luo J.G."/>
            <person name="Rep M."/>
            <person name="Liu H."/>
            <person name="Yang S."/>
            <person name="Wang J."/>
            <person name="Krasnoff S.B."/>
            <person name="Xu Y."/>
            <person name="Molnar I."/>
            <person name="Lin M."/>
        </authorList>
    </citation>
    <scope>NUCLEOTIDE SEQUENCE [LARGE SCALE GENOMIC DNA]</scope>
    <source>
        <strain evidence="2 3">ARSEF 6962</strain>
    </source>
</reference>
<organism evidence="2 3">
    <name type="scientific">Drechmeria coniospora</name>
    <name type="common">Nematophagous fungus</name>
    <name type="synonym">Meria coniospora</name>
    <dbReference type="NCBI Taxonomy" id="98403"/>
    <lineage>
        <taxon>Eukaryota</taxon>
        <taxon>Fungi</taxon>
        <taxon>Dikarya</taxon>
        <taxon>Ascomycota</taxon>
        <taxon>Pezizomycotina</taxon>
        <taxon>Sordariomycetes</taxon>
        <taxon>Hypocreomycetidae</taxon>
        <taxon>Hypocreales</taxon>
        <taxon>Ophiocordycipitaceae</taxon>
        <taxon>Drechmeria</taxon>
    </lineage>
</organism>
<name>A0A151GDF6_DRECN</name>